<reference evidence="1 2" key="1">
    <citation type="submission" date="2019-05" db="EMBL/GenBank/DDBJ databases">
        <title>Emergence of the Ug99 lineage of the wheat stem rust pathogen through somatic hybridization.</title>
        <authorList>
            <person name="Li F."/>
            <person name="Upadhyaya N.M."/>
            <person name="Sperschneider J."/>
            <person name="Matny O."/>
            <person name="Nguyen-Phuc H."/>
            <person name="Mago R."/>
            <person name="Raley C."/>
            <person name="Miller M.E."/>
            <person name="Silverstein K.A.T."/>
            <person name="Henningsen E."/>
            <person name="Hirsch C.D."/>
            <person name="Visser B."/>
            <person name="Pretorius Z.A."/>
            <person name="Steffenson B.J."/>
            <person name="Schwessinger B."/>
            <person name="Dodds P.N."/>
            <person name="Figueroa M."/>
        </authorList>
    </citation>
    <scope>NUCLEOTIDE SEQUENCE [LARGE SCALE GENOMIC DNA]</scope>
    <source>
        <strain evidence="1">21-0</strain>
    </source>
</reference>
<evidence type="ECO:0000313" key="2">
    <source>
        <dbReference type="Proteomes" id="UP000324748"/>
    </source>
</evidence>
<organism evidence="1 2">
    <name type="scientific">Puccinia graminis f. sp. tritici</name>
    <dbReference type="NCBI Taxonomy" id="56615"/>
    <lineage>
        <taxon>Eukaryota</taxon>
        <taxon>Fungi</taxon>
        <taxon>Dikarya</taxon>
        <taxon>Basidiomycota</taxon>
        <taxon>Pucciniomycotina</taxon>
        <taxon>Pucciniomycetes</taxon>
        <taxon>Pucciniales</taxon>
        <taxon>Pucciniaceae</taxon>
        <taxon>Puccinia</taxon>
    </lineage>
</organism>
<accession>A0A5B0PQZ3</accession>
<dbReference type="AlphaFoldDB" id="A0A5B0PQZ3"/>
<dbReference type="EMBL" id="VSWC01000042">
    <property type="protein sequence ID" value="KAA1103000.1"/>
    <property type="molecule type" value="Genomic_DNA"/>
</dbReference>
<name>A0A5B0PQZ3_PUCGR</name>
<protein>
    <submittedName>
        <fullName evidence="1">Uncharacterized protein</fullName>
    </submittedName>
</protein>
<sequence>MSITGVSNIMTNVLKNFGNNAIPPAVIHEATKLSIHLSPPSSQEKKLSTIP</sequence>
<dbReference type="Proteomes" id="UP000324748">
    <property type="component" value="Unassembled WGS sequence"/>
</dbReference>
<keyword evidence="2" id="KW-1185">Reference proteome</keyword>
<comment type="caution">
    <text evidence="1">The sequence shown here is derived from an EMBL/GenBank/DDBJ whole genome shotgun (WGS) entry which is preliminary data.</text>
</comment>
<proteinExistence type="predicted"/>
<evidence type="ECO:0000313" key="1">
    <source>
        <dbReference type="EMBL" id="KAA1103000.1"/>
    </source>
</evidence>
<gene>
    <name evidence="1" type="ORF">PGT21_003547</name>
</gene>